<evidence type="ECO:0000256" key="3">
    <source>
        <dbReference type="ARBA" id="ARBA00022723"/>
    </source>
</evidence>
<evidence type="ECO:0000256" key="2">
    <source>
        <dbReference type="ARBA" id="ARBA00012483"/>
    </source>
</evidence>
<dbReference type="Pfam" id="PF13639">
    <property type="entry name" value="zf-RING_2"/>
    <property type="match status" value="1"/>
</dbReference>
<comment type="catalytic activity">
    <reaction evidence="1">
        <text>S-ubiquitinyl-[E2 ubiquitin-conjugating enzyme]-L-cysteine + [acceptor protein]-L-lysine = [E2 ubiquitin-conjugating enzyme]-L-cysteine + N(6)-ubiquitinyl-[acceptor protein]-L-lysine.</text>
        <dbReference type="EC" id="2.3.2.27"/>
    </reaction>
</comment>
<keyword evidence="3" id="KW-0479">Metal-binding</keyword>
<sequence length="234" mass="26566">MEFDEYDCCQAWPCPSSHPEEEEDNESSIGPAVFSILTHVTFLHLPLDYNDSMEEDEPDFLHLVESQMEDTKVEIESHILTDQTISRRAVEDMLTSMHISFKPFMVDEILTCASRMVTDTIYANRKVLQMEVSISLYVDELPLGVSIVMSDTTDDEEDDDDLDTSMMPASKSSVDKLERVGIQESGELCAICLEVFLHGFEATRMPCSHLFHGGCIEQWLSKSNLCPLCRFQMS</sequence>
<evidence type="ECO:0000313" key="9">
    <source>
        <dbReference type="Proteomes" id="UP000827721"/>
    </source>
</evidence>
<protein>
    <recommendedName>
        <fullName evidence="2">RING-type E3 ubiquitin transferase</fullName>
        <ecNumber evidence="2">2.3.2.27</ecNumber>
    </recommendedName>
</protein>
<dbReference type="SMART" id="SM00184">
    <property type="entry name" value="RING"/>
    <property type="match status" value="1"/>
</dbReference>
<evidence type="ECO:0000256" key="5">
    <source>
        <dbReference type="ARBA" id="ARBA00022833"/>
    </source>
</evidence>
<feature type="domain" description="RING-type" evidence="7">
    <location>
        <begin position="189"/>
        <end position="230"/>
    </location>
</feature>
<dbReference type="Proteomes" id="UP000827721">
    <property type="component" value="Unassembled WGS sequence"/>
</dbReference>
<evidence type="ECO:0000313" key="8">
    <source>
        <dbReference type="EMBL" id="KAH7571547.1"/>
    </source>
</evidence>
<evidence type="ECO:0000256" key="6">
    <source>
        <dbReference type="PROSITE-ProRule" id="PRU00175"/>
    </source>
</evidence>
<proteinExistence type="predicted"/>
<reference evidence="8 9" key="1">
    <citation type="submission" date="2021-02" db="EMBL/GenBank/DDBJ databases">
        <title>Plant Genome Project.</title>
        <authorList>
            <person name="Zhang R.-G."/>
        </authorList>
    </citation>
    <scope>NUCLEOTIDE SEQUENCE [LARGE SCALE GENOMIC DNA]</scope>
    <source>
        <tissue evidence="8">Leaves</tissue>
    </source>
</reference>
<dbReference type="PROSITE" id="PS50089">
    <property type="entry name" value="ZF_RING_2"/>
    <property type="match status" value="1"/>
</dbReference>
<dbReference type="SUPFAM" id="SSF57850">
    <property type="entry name" value="RING/U-box"/>
    <property type="match status" value="1"/>
</dbReference>
<dbReference type="InterPro" id="IPR001841">
    <property type="entry name" value="Znf_RING"/>
</dbReference>
<evidence type="ECO:0000259" key="7">
    <source>
        <dbReference type="PROSITE" id="PS50089"/>
    </source>
</evidence>
<organism evidence="8 9">
    <name type="scientific">Xanthoceras sorbifolium</name>
    <dbReference type="NCBI Taxonomy" id="99658"/>
    <lineage>
        <taxon>Eukaryota</taxon>
        <taxon>Viridiplantae</taxon>
        <taxon>Streptophyta</taxon>
        <taxon>Embryophyta</taxon>
        <taxon>Tracheophyta</taxon>
        <taxon>Spermatophyta</taxon>
        <taxon>Magnoliopsida</taxon>
        <taxon>eudicotyledons</taxon>
        <taxon>Gunneridae</taxon>
        <taxon>Pentapetalae</taxon>
        <taxon>rosids</taxon>
        <taxon>malvids</taxon>
        <taxon>Sapindales</taxon>
        <taxon>Sapindaceae</taxon>
        <taxon>Xanthoceroideae</taxon>
        <taxon>Xanthoceras</taxon>
    </lineage>
</organism>
<dbReference type="InterPro" id="IPR013083">
    <property type="entry name" value="Znf_RING/FYVE/PHD"/>
</dbReference>
<keyword evidence="4 6" id="KW-0863">Zinc-finger</keyword>
<gene>
    <name evidence="8" type="ORF">JRO89_XS04G0076400</name>
</gene>
<name>A0ABQ8I4I8_9ROSI</name>
<dbReference type="PANTHER" id="PTHR15710:SF77">
    <property type="entry name" value="RING-H2 FINGER PROTEIN ATL21B"/>
    <property type="match status" value="1"/>
</dbReference>
<dbReference type="EMBL" id="JAFEMO010000004">
    <property type="protein sequence ID" value="KAH7571547.1"/>
    <property type="molecule type" value="Genomic_DNA"/>
</dbReference>
<dbReference type="EC" id="2.3.2.27" evidence="2"/>
<dbReference type="PANTHER" id="PTHR15710">
    <property type="entry name" value="E3 UBIQUITIN-PROTEIN LIGASE PRAJA"/>
    <property type="match status" value="1"/>
</dbReference>
<accession>A0ABQ8I4I8</accession>
<evidence type="ECO:0000256" key="4">
    <source>
        <dbReference type="ARBA" id="ARBA00022771"/>
    </source>
</evidence>
<dbReference type="CDD" id="cd16454">
    <property type="entry name" value="RING-H2_PA-TM-RING"/>
    <property type="match status" value="1"/>
</dbReference>
<evidence type="ECO:0000256" key="1">
    <source>
        <dbReference type="ARBA" id="ARBA00000900"/>
    </source>
</evidence>
<dbReference type="Gene3D" id="3.30.40.10">
    <property type="entry name" value="Zinc/RING finger domain, C3HC4 (zinc finger)"/>
    <property type="match status" value="1"/>
</dbReference>
<keyword evidence="5" id="KW-0862">Zinc</keyword>
<keyword evidence="9" id="KW-1185">Reference proteome</keyword>
<comment type="caution">
    <text evidence="8">The sequence shown here is derived from an EMBL/GenBank/DDBJ whole genome shotgun (WGS) entry which is preliminary data.</text>
</comment>